<comment type="caution">
    <text evidence="1">The sequence shown here is derived from an EMBL/GenBank/DDBJ whole genome shotgun (WGS) entry which is preliminary data.</text>
</comment>
<gene>
    <name evidence="1" type="ORF">LCGC14_0476330</name>
</gene>
<sequence length="40" mass="4759">MMRQCEKCWETYDTEKRGANEYFCSKCNNKSVEDVNDGMD</sequence>
<accession>A0A0F9SAK7</accession>
<organism evidence="1">
    <name type="scientific">marine sediment metagenome</name>
    <dbReference type="NCBI Taxonomy" id="412755"/>
    <lineage>
        <taxon>unclassified sequences</taxon>
        <taxon>metagenomes</taxon>
        <taxon>ecological metagenomes</taxon>
    </lineage>
</organism>
<dbReference type="AlphaFoldDB" id="A0A0F9SAK7"/>
<protein>
    <submittedName>
        <fullName evidence="1">Uncharacterized protein</fullName>
    </submittedName>
</protein>
<name>A0A0F9SAK7_9ZZZZ</name>
<dbReference type="SUPFAM" id="SSF144206">
    <property type="entry name" value="NOB1 zinc finger-like"/>
    <property type="match status" value="1"/>
</dbReference>
<dbReference type="EMBL" id="LAZR01000513">
    <property type="protein sequence ID" value="KKN65930.1"/>
    <property type="molecule type" value="Genomic_DNA"/>
</dbReference>
<evidence type="ECO:0000313" key="1">
    <source>
        <dbReference type="EMBL" id="KKN65930.1"/>
    </source>
</evidence>
<reference evidence="1" key="1">
    <citation type="journal article" date="2015" name="Nature">
        <title>Complex archaea that bridge the gap between prokaryotes and eukaryotes.</title>
        <authorList>
            <person name="Spang A."/>
            <person name="Saw J.H."/>
            <person name="Jorgensen S.L."/>
            <person name="Zaremba-Niedzwiedzka K."/>
            <person name="Martijn J."/>
            <person name="Lind A.E."/>
            <person name="van Eijk R."/>
            <person name="Schleper C."/>
            <person name="Guy L."/>
            <person name="Ettema T.J."/>
        </authorList>
    </citation>
    <scope>NUCLEOTIDE SEQUENCE</scope>
</reference>
<dbReference type="InterPro" id="IPR036283">
    <property type="entry name" value="NOB1_Zf-like_sf"/>
</dbReference>
<proteinExistence type="predicted"/>